<proteinExistence type="predicted"/>
<keyword evidence="6" id="KW-1185">Reference proteome</keyword>
<feature type="domain" description="URB1 C-terminal" evidence="3">
    <location>
        <begin position="894"/>
        <end position="1085"/>
    </location>
</feature>
<reference evidence="5" key="1">
    <citation type="submission" date="2018-03" db="EMBL/GenBank/DDBJ databases">
        <authorList>
            <person name="Guldener U."/>
        </authorList>
    </citation>
    <scope>NUCLEOTIDE SEQUENCE</scope>
</reference>
<sequence>MGKRPARVAFGPSEARKRQKLAREPPTSEDVTNSRQLKKLLEFQPDGRNARHGLQSFKLLLDALTTNADHKQELEVLSGYLEDTKPVSESEDAQYVPDIMVMWSYAARTSNEDLMSEVAAVLALLLQATSLSLGLLGHGRGICETLLQEKHLKLIAKNLSADKDRGFVISPAIRLLREIVSYDGGVFARRVFRAQTWTFAEISRNLDIRYRGEGVEEARKPSVRTNAARFLFACFKYLPSENKTELLYQKGIMPAILMRLPDDPPALIHEALDCMMKSVLTDEKIPGHVKARVFWAKPMERLVGLYSYTHDAQDCAVTVADKTHEFLMFACTSPTAGIVSKCNGLYPTSINLDDFSVGGLQWSEMGLEQLSWMDKYADEVPVRNNVLLEVSLTLRPWANLKQGELLVAVLGAAPELVSAYFLGQKSFTFDPKLSMTWIGFASFLFSAMQLPVPEHFGLNEYHTAPPPTPVLLDNIIPLPLTQNALMRCLEPKWPLVSLFASRLLVLALEKLEVVLSMHKEAAESVGKSPWRYAAQKLVNDFCKRIPDMKEIVRWYKSIPGESVLCRATTSRLLLLYYKELPQVALAANFDVSPLLSKALATLDSPFEDPRDRALVLIELENLLEVASLSPGMRWFAKLPGFSGSPFTVLLKLESQEAEGVAPGKLQRILESVATEHQVVLADTGLSPLNRAIAALRKADPKADLEAVWTFLDTCITKCSASPMKYLDLIPDYVGSAHEPGQEINLSLLSVAFAEQLPFATKSVSKSNLDLLTRFILSFTGYSVAAGESLACVKVLLQKMNPDWPAGSDPRLKLFRDAAAGLDNKNSNIASGSALPSRQKSTTGHEKLAGPVMDVVRLEALLHEPFAEPEDNSALTKWVTKSVDDILEDGHAVALIRLLGSEHASIRMEALTNILKLAAKVRVSAHTEKDQIWLLLSELAESAREHVAEGPVPSAFTAFAVHALPVLLAPLHALYPKINKYLTRAPRWPAGKIPMVHDILHEEPSDDDKYYSELTWLFDFLLDCLRREADVGVFHQTRWFEKVFAAACNPYMRPGLRNRVFRVLYRVTCIKGGSTTLVTRFGVLSWLEELRVSEVVGSEERAVVGGLMARVWEACDRGHVGKWSRGGIPEMMGRAVEASA</sequence>
<feature type="domain" description="URB1 N-terminal" evidence="2">
    <location>
        <begin position="97"/>
        <end position="439"/>
    </location>
</feature>
<feature type="domain" description="URB1 central HEAT repeat" evidence="4">
    <location>
        <begin position="629"/>
        <end position="804"/>
    </location>
</feature>
<protein>
    <submittedName>
        <fullName evidence="5">Related to URB1 Nucleolar protein required for the normal accumulation of 25S and 5.8S rRNAs</fullName>
    </submittedName>
</protein>
<dbReference type="EMBL" id="ONZQ02000002">
    <property type="protein sequence ID" value="SPN98612.1"/>
    <property type="molecule type" value="Genomic_DNA"/>
</dbReference>
<evidence type="ECO:0000259" key="4">
    <source>
        <dbReference type="Pfam" id="PF26140"/>
    </source>
</evidence>
<evidence type="ECO:0000313" key="6">
    <source>
        <dbReference type="Proteomes" id="UP001187682"/>
    </source>
</evidence>
<dbReference type="GO" id="GO:0000466">
    <property type="term" value="P:maturation of 5.8S rRNA from tricistronic rRNA transcript (SSU-rRNA, 5.8S rRNA, LSU-rRNA)"/>
    <property type="evidence" value="ECO:0007669"/>
    <property type="project" value="TreeGrafter"/>
</dbReference>
<dbReference type="InterPro" id="IPR059018">
    <property type="entry name" value="HEAT_URB1"/>
</dbReference>
<dbReference type="InterPro" id="IPR039844">
    <property type="entry name" value="URB1"/>
</dbReference>
<organism evidence="5 6">
    <name type="scientific">Cephalotrichum gorgonifer</name>
    <dbReference type="NCBI Taxonomy" id="2041049"/>
    <lineage>
        <taxon>Eukaryota</taxon>
        <taxon>Fungi</taxon>
        <taxon>Dikarya</taxon>
        <taxon>Ascomycota</taxon>
        <taxon>Pezizomycotina</taxon>
        <taxon>Sordariomycetes</taxon>
        <taxon>Hypocreomycetidae</taxon>
        <taxon>Microascales</taxon>
        <taxon>Microascaceae</taxon>
        <taxon>Cephalotrichum</taxon>
    </lineage>
</organism>
<gene>
    <name evidence="5" type="ORF">DNG_01657</name>
</gene>
<evidence type="ECO:0000313" key="5">
    <source>
        <dbReference type="EMBL" id="SPN98612.1"/>
    </source>
</evidence>
<dbReference type="GO" id="GO:0000463">
    <property type="term" value="P:maturation of LSU-rRNA from tricistronic rRNA transcript (SSU-rRNA, 5.8S rRNA, LSU-rRNA)"/>
    <property type="evidence" value="ECO:0007669"/>
    <property type="project" value="TreeGrafter"/>
</dbReference>
<evidence type="ECO:0000256" key="1">
    <source>
        <dbReference type="SAM" id="MobiDB-lite"/>
    </source>
</evidence>
<dbReference type="PANTHER" id="PTHR13500:SF0">
    <property type="entry name" value="NUCLEOLAR PRE-RIBOSOMAL-ASSOCIATED PROTEIN 1"/>
    <property type="match status" value="1"/>
</dbReference>
<evidence type="ECO:0000259" key="2">
    <source>
        <dbReference type="Pfam" id="PF11707"/>
    </source>
</evidence>
<dbReference type="PANTHER" id="PTHR13500">
    <property type="entry name" value="NUCLEOLAR PRERIBOSOMAL-ASSOCIATED PROTEIN 1"/>
    <property type="match status" value="1"/>
</dbReference>
<dbReference type="GO" id="GO:0005730">
    <property type="term" value="C:nucleolus"/>
    <property type="evidence" value="ECO:0007669"/>
    <property type="project" value="TreeGrafter"/>
</dbReference>
<dbReference type="Pfam" id="PF11707">
    <property type="entry name" value="Npa1"/>
    <property type="match status" value="1"/>
</dbReference>
<dbReference type="Pfam" id="PF26140">
    <property type="entry name" value="HEAT_URB1"/>
    <property type="match status" value="1"/>
</dbReference>
<accession>A0AAE8MTM8</accession>
<dbReference type="AlphaFoldDB" id="A0AAE8MTM8"/>
<name>A0AAE8MTM8_9PEZI</name>
<dbReference type="InterPro" id="IPR021714">
    <property type="entry name" value="URB1_N"/>
</dbReference>
<dbReference type="SUPFAM" id="SSF48371">
    <property type="entry name" value="ARM repeat"/>
    <property type="match status" value="1"/>
</dbReference>
<feature type="region of interest" description="Disordered" evidence="1">
    <location>
        <begin position="1"/>
        <end position="36"/>
    </location>
</feature>
<dbReference type="InterPro" id="IPR016024">
    <property type="entry name" value="ARM-type_fold"/>
</dbReference>
<evidence type="ECO:0000259" key="3">
    <source>
        <dbReference type="Pfam" id="PF16201"/>
    </source>
</evidence>
<dbReference type="InterPro" id="IPR032436">
    <property type="entry name" value="URB1_C"/>
</dbReference>
<dbReference type="Proteomes" id="UP001187682">
    <property type="component" value="Unassembled WGS sequence"/>
</dbReference>
<comment type="caution">
    <text evidence="5">The sequence shown here is derived from an EMBL/GenBank/DDBJ whole genome shotgun (WGS) entry which is preliminary data.</text>
</comment>
<dbReference type="Pfam" id="PF16201">
    <property type="entry name" value="NopRA1"/>
    <property type="match status" value="1"/>
</dbReference>